<feature type="domain" description="FAM234A/B beta-propeller" evidence="7">
    <location>
        <begin position="410"/>
        <end position="543"/>
    </location>
</feature>
<protein>
    <submittedName>
        <fullName evidence="8">Salivary glue protein Sgs-4</fullName>
    </submittedName>
</protein>
<dbReference type="InterPro" id="IPR028994">
    <property type="entry name" value="Integrin_alpha_N"/>
</dbReference>
<keyword evidence="3 6" id="KW-1133">Transmembrane helix</keyword>
<evidence type="ECO:0000313" key="9">
    <source>
        <dbReference type="Proteomes" id="UP001174909"/>
    </source>
</evidence>
<evidence type="ECO:0000256" key="6">
    <source>
        <dbReference type="SAM" id="Phobius"/>
    </source>
</evidence>
<dbReference type="SUPFAM" id="SSF69318">
    <property type="entry name" value="Integrin alpha N-terminal domain"/>
    <property type="match status" value="1"/>
</dbReference>
<dbReference type="InterPro" id="IPR055409">
    <property type="entry name" value="Beta-prop_FAM234A_B"/>
</dbReference>
<keyword evidence="2 6" id="KW-0812">Transmembrane</keyword>
<feature type="region of interest" description="Disordered" evidence="5">
    <location>
        <begin position="1"/>
        <end position="74"/>
    </location>
</feature>
<sequence length="806" mass="87249">MSRVKRSSGKEYRKLTQTGDSDDDVVLFQLSPSSTQPPPSSLSTTTEFGNGRYDKSCDLELPAPPRGGRPRRERHLKPAVRLKKGFGWRASRETKACLSFLGLLAAAMIVVALAWFQLSDAAESATSPLLQSSAFTATSAPAMVSPSPLTHPTAATLTASEEPPATTTEPSTTTEEPPTTTTEPSTTTEEPPTTTTEPSTTEEPPTTTTEPSTTTEEPPTTTTEPSTTTEEPPTTTTEPSTTTEEPPTTTTEPSTTTEEPQTTTEEPQTTTNEPSTTTEEPTKEPNTTTEEPQSTKNVPSTTSEEPPTAEERTLFSLSSLPIEEDGSEAGDSKTLTPSPDTPFTPSLNTPLTPSQGSPSPPPPNEKERRSISWHRDFFPGITETALQLKDVSGDGVSDLVMVEGRGQCEMVVRVLDGLTGTSVWEANVTYDAFAVRCEVDLDADGLVDCIAAGRQSGFRALRGSNGSVLWDRDPRLAFLRYNFYFPLFVPDLDGDDVQDIVITHGGDSTYRDSDTNRSTGFLEAVSGRTGQQLMERVPLPDGQETYNSPVYLSRGGQGDVVLVGTGGESLPGSLWAFGYTSLRERISKYLSAQGHTNYTPFTGYINHPCERDMSEEEMEEQRPTFDSGSFDAGRNVSTDSVFSGCTSWGPHEPVWNRFGLCVHRLVSGEEKGVLLPPVVVDMTGDEQDDLVVSLFEGKTLVINGETGEVVWEVFTPGTESYSIPAPLYFNSDTVPDLLVRLNYGEWDTYNQSTPRSEGQNGDTLWSLRSVKTGMMSGLSLAATQPGADAAVFTPWEPYTTTQATTH</sequence>
<dbReference type="GO" id="GO:0016020">
    <property type="term" value="C:membrane"/>
    <property type="evidence" value="ECO:0007669"/>
    <property type="project" value="UniProtKB-SubCell"/>
</dbReference>
<dbReference type="PANTHER" id="PTHR21419:SF30">
    <property type="entry name" value="IG-LIKE DOMAIN-CONTAINING PROTEIN"/>
    <property type="match status" value="1"/>
</dbReference>
<evidence type="ECO:0000256" key="3">
    <source>
        <dbReference type="ARBA" id="ARBA00022989"/>
    </source>
</evidence>
<evidence type="ECO:0000256" key="2">
    <source>
        <dbReference type="ARBA" id="ARBA00022692"/>
    </source>
</evidence>
<organism evidence="8 9">
    <name type="scientific">Geodia barretti</name>
    <name type="common">Barrett's horny sponge</name>
    <dbReference type="NCBI Taxonomy" id="519541"/>
    <lineage>
        <taxon>Eukaryota</taxon>
        <taxon>Metazoa</taxon>
        <taxon>Porifera</taxon>
        <taxon>Demospongiae</taxon>
        <taxon>Heteroscleromorpha</taxon>
        <taxon>Tetractinellida</taxon>
        <taxon>Astrophorina</taxon>
        <taxon>Geodiidae</taxon>
        <taxon>Geodia</taxon>
    </lineage>
</organism>
<dbReference type="AlphaFoldDB" id="A0AA35VVW5"/>
<dbReference type="Proteomes" id="UP001174909">
    <property type="component" value="Unassembled WGS sequence"/>
</dbReference>
<evidence type="ECO:0000256" key="4">
    <source>
        <dbReference type="ARBA" id="ARBA00023136"/>
    </source>
</evidence>
<dbReference type="PRINTS" id="PR01217">
    <property type="entry name" value="PRICHEXTENSN"/>
</dbReference>
<evidence type="ECO:0000259" key="7">
    <source>
        <dbReference type="Pfam" id="PF23727"/>
    </source>
</evidence>
<dbReference type="PANTHER" id="PTHR21419">
    <property type="match status" value="1"/>
</dbReference>
<comment type="subcellular location">
    <subcellularLocation>
        <location evidence="1">Membrane</location>
        <topology evidence="1">Single-pass membrane protein</topology>
    </subcellularLocation>
</comment>
<gene>
    <name evidence="8" type="ORF">GBAR_LOCUS1509</name>
</gene>
<reference evidence="8" key="1">
    <citation type="submission" date="2023-03" db="EMBL/GenBank/DDBJ databases">
        <authorList>
            <person name="Steffen K."/>
            <person name="Cardenas P."/>
        </authorList>
    </citation>
    <scope>NUCLEOTIDE SEQUENCE</scope>
</reference>
<evidence type="ECO:0000313" key="8">
    <source>
        <dbReference type="EMBL" id="CAI7994597.1"/>
    </source>
</evidence>
<dbReference type="Pfam" id="PF23727">
    <property type="entry name" value="Beta-prop_FAM234A_B"/>
    <property type="match status" value="1"/>
</dbReference>
<evidence type="ECO:0000256" key="5">
    <source>
        <dbReference type="SAM" id="MobiDB-lite"/>
    </source>
</evidence>
<accession>A0AA35VVW5</accession>
<proteinExistence type="predicted"/>
<feature type="transmembrane region" description="Helical" evidence="6">
    <location>
        <begin position="96"/>
        <end position="118"/>
    </location>
</feature>
<feature type="region of interest" description="Disordered" evidence="5">
    <location>
        <begin position="145"/>
        <end position="368"/>
    </location>
</feature>
<name>A0AA35VVW5_GEOBA</name>
<dbReference type="InterPro" id="IPR045232">
    <property type="entry name" value="FAM234"/>
</dbReference>
<feature type="compositionally biased region" description="Polar residues" evidence="5">
    <location>
        <begin position="333"/>
        <end position="349"/>
    </location>
</feature>
<comment type="caution">
    <text evidence="8">The sequence shown here is derived from an EMBL/GenBank/DDBJ whole genome shotgun (WGS) entry which is preliminary data.</text>
</comment>
<evidence type="ECO:0000256" key="1">
    <source>
        <dbReference type="ARBA" id="ARBA00004167"/>
    </source>
</evidence>
<keyword evidence="9" id="KW-1185">Reference proteome</keyword>
<keyword evidence="4 6" id="KW-0472">Membrane</keyword>
<dbReference type="EMBL" id="CASHTH010000222">
    <property type="protein sequence ID" value="CAI7994597.1"/>
    <property type="molecule type" value="Genomic_DNA"/>
</dbReference>
<feature type="compositionally biased region" description="Low complexity" evidence="5">
    <location>
        <begin position="145"/>
        <end position="292"/>
    </location>
</feature>